<proteinExistence type="predicted"/>
<sequence length="68" mass="7769">MEISNFVLQFIREIADETLSLKVNADRKKSCESIEKEPEIQNQKCPLSISSVPYSRDHTSITSDYSMS</sequence>
<name>A0ABP0GFK9_CLALP</name>
<organism evidence="1 2">
    <name type="scientific">Clavelina lepadiformis</name>
    <name type="common">Light-bulb sea squirt</name>
    <name type="synonym">Ascidia lepadiformis</name>
    <dbReference type="NCBI Taxonomy" id="159417"/>
    <lineage>
        <taxon>Eukaryota</taxon>
        <taxon>Metazoa</taxon>
        <taxon>Chordata</taxon>
        <taxon>Tunicata</taxon>
        <taxon>Ascidiacea</taxon>
        <taxon>Aplousobranchia</taxon>
        <taxon>Clavelinidae</taxon>
        <taxon>Clavelina</taxon>
    </lineage>
</organism>
<dbReference type="EMBL" id="CAWYQH010000119">
    <property type="protein sequence ID" value="CAK8690512.1"/>
    <property type="molecule type" value="Genomic_DNA"/>
</dbReference>
<reference evidence="1 2" key="1">
    <citation type="submission" date="2024-02" db="EMBL/GenBank/DDBJ databases">
        <authorList>
            <person name="Daric V."/>
            <person name="Darras S."/>
        </authorList>
    </citation>
    <scope>NUCLEOTIDE SEQUENCE [LARGE SCALE GENOMIC DNA]</scope>
</reference>
<dbReference type="Proteomes" id="UP001642483">
    <property type="component" value="Unassembled WGS sequence"/>
</dbReference>
<evidence type="ECO:0000313" key="2">
    <source>
        <dbReference type="Proteomes" id="UP001642483"/>
    </source>
</evidence>
<evidence type="ECO:0000313" key="1">
    <source>
        <dbReference type="EMBL" id="CAK8690512.1"/>
    </source>
</evidence>
<gene>
    <name evidence="1" type="ORF">CVLEPA_LOCUS23125</name>
</gene>
<accession>A0ABP0GFK9</accession>
<keyword evidence="2" id="KW-1185">Reference proteome</keyword>
<comment type="caution">
    <text evidence="1">The sequence shown here is derived from an EMBL/GenBank/DDBJ whole genome shotgun (WGS) entry which is preliminary data.</text>
</comment>
<protein>
    <submittedName>
        <fullName evidence="1">Uncharacterized protein</fullName>
    </submittedName>
</protein>